<dbReference type="PANTHER" id="PTHR10996">
    <property type="entry name" value="2-HYDROXYACID DEHYDROGENASE-RELATED"/>
    <property type="match status" value="1"/>
</dbReference>
<protein>
    <submittedName>
        <fullName evidence="6">Glyoxylate reductase</fullName>
    </submittedName>
</protein>
<dbReference type="InterPro" id="IPR006139">
    <property type="entry name" value="D-isomer_2_OHA_DH_cat_dom"/>
</dbReference>
<feature type="domain" description="D-isomer specific 2-hydroxyacid dehydrogenase NAD-binding" evidence="5">
    <location>
        <begin position="111"/>
        <end position="287"/>
    </location>
</feature>
<evidence type="ECO:0000313" key="7">
    <source>
        <dbReference type="Proteomes" id="UP000184088"/>
    </source>
</evidence>
<dbReference type="PROSITE" id="PS00670">
    <property type="entry name" value="D_2_HYDROXYACID_DH_2"/>
    <property type="match status" value="1"/>
</dbReference>
<reference evidence="6 7" key="1">
    <citation type="submission" date="2016-11" db="EMBL/GenBank/DDBJ databases">
        <authorList>
            <person name="Jaros S."/>
            <person name="Januszkiewicz K."/>
            <person name="Wedrychowicz H."/>
        </authorList>
    </citation>
    <scope>NUCLEOTIDE SEQUENCE [LARGE SCALE GENOMIC DNA]</scope>
    <source>
        <strain evidence="6 7">DSM 17918</strain>
    </source>
</reference>
<evidence type="ECO:0000256" key="1">
    <source>
        <dbReference type="ARBA" id="ARBA00005854"/>
    </source>
</evidence>
<dbReference type="GO" id="GO:0030267">
    <property type="term" value="F:glyoxylate reductase (NADPH) activity"/>
    <property type="evidence" value="ECO:0007669"/>
    <property type="project" value="TreeGrafter"/>
</dbReference>
<keyword evidence="7" id="KW-1185">Reference proteome</keyword>
<proteinExistence type="inferred from homology"/>
<dbReference type="STRING" id="1121256.SAMN02746089_00715"/>
<accession>A0A1M4VZS8</accession>
<dbReference type="GO" id="GO:0051287">
    <property type="term" value="F:NAD binding"/>
    <property type="evidence" value="ECO:0007669"/>
    <property type="project" value="InterPro"/>
</dbReference>
<dbReference type="SUPFAM" id="SSF52283">
    <property type="entry name" value="Formate/glycerate dehydrogenase catalytic domain-like"/>
    <property type="match status" value="1"/>
</dbReference>
<gene>
    <name evidence="6" type="ORF">SAMN02746089_00715</name>
</gene>
<keyword evidence="2 3" id="KW-0560">Oxidoreductase</keyword>
<comment type="similarity">
    <text evidence="1 3">Belongs to the D-isomer specific 2-hydroxyacid dehydrogenase family.</text>
</comment>
<dbReference type="InterPro" id="IPR006140">
    <property type="entry name" value="D-isomer_DH_NAD-bd"/>
</dbReference>
<dbReference type="Proteomes" id="UP000184088">
    <property type="component" value="Unassembled WGS sequence"/>
</dbReference>
<dbReference type="InterPro" id="IPR029753">
    <property type="entry name" value="D-isomer_DH_CS"/>
</dbReference>
<dbReference type="Pfam" id="PF02826">
    <property type="entry name" value="2-Hacid_dh_C"/>
    <property type="match status" value="1"/>
</dbReference>
<dbReference type="FunFam" id="3.40.50.720:FF:000462">
    <property type="entry name" value="Glyoxylate reductase (NADP+)"/>
    <property type="match status" value="1"/>
</dbReference>
<dbReference type="InterPro" id="IPR036291">
    <property type="entry name" value="NAD(P)-bd_dom_sf"/>
</dbReference>
<dbReference type="RefSeq" id="WP_073341828.1">
    <property type="nucleotide sequence ID" value="NZ_FQVH01000005.1"/>
</dbReference>
<dbReference type="InterPro" id="IPR050223">
    <property type="entry name" value="D-isomer_2-hydroxyacid_DH"/>
</dbReference>
<sequence>MEKWNVYVTRMLPPAAMEFLREHFNVEVNPEDRPLTREELLRNIKGRDAIITQLVDKVDAEFLDAAKGVKIVANYAVGYDNIDLNAATERGIMISNTPDVLTNATAELAWALLFAAARRIVEADKYFRAGKYKSWGPMLFLGQDITGKTLGIIGAGRIGTAFARMAKGFNMRILYTDEKPNPRFEEQTGGEYVDKETLLRESDFISLHCPLLPSTRHLISDREFDMMKKTAILINTARGPIVDEKALVRALKEGKIFAAGLDVYENEPAAEPELYEMDNVVLLPHIGSATTKSRNDMGILAASNVLDAYEGKVPRTLVNKEVLTKLGK</sequence>
<evidence type="ECO:0000256" key="3">
    <source>
        <dbReference type="RuleBase" id="RU003719"/>
    </source>
</evidence>
<evidence type="ECO:0000259" key="4">
    <source>
        <dbReference type="Pfam" id="PF00389"/>
    </source>
</evidence>
<dbReference type="InterPro" id="IPR029752">
    <property type="entry name" value="D-isomer_DH_CS1"/>
</dbReference>
<evidence type="ECO:0000256" key="2">
    <source>
        <dbReference type="ARBA" id="ARBA00023002"/>
    </source>
</evidence>
<dbReference type="CDD" id="cd05301">
    <property type="entry name" value="GDH"/>
    <property type="match status" value="1"/>
</dbReference>
<dbReference type="Pfam" id="PF00389">
    <property type="entry name" value="2-Hacid_dh"/>
    <property type="match status" value="1"/>
</dbReference>
<feature type="domain" description="D-isomer specific 2-hydroxyacid dehydrogenase catalytic" evidence="4">
    <location>
        <begin position="7"/>
        <end position="319"/>
    </location>
</feature>
<organism evidence="6 7">
    <name type="scientific">Caldanaerobius fijiensis DSM 17918</name>
    <dbReference type="NCBI Taxonomy" id="1121256"/>
    <lineage>
        <taxon>Bacteria</taxon>
        <taxon>Bacillati</taxon>
        <taxon>Bacillota</taxon>
        <taxon>Clostridia</taxon>
        <taxon>Thermoanaerobacterales</taxon>
        <taxon>Thermoanaerobacteraceae</taxon>
        <taxon>Caldanaerobius</taxon>
    </lineage>
</organism>
<dbReference type="EMBL" id="FQVH01000005">
    <property type="protein sequence ID" value="SHE74488.1"/>
    <property type="molecule type" value="Genomic_DNA"/>
</dbReference>
<dbReference type="GO" id="GO:0005829">
    <property type="term" value="C:cytosol"/>
    <property type="evidence" value="ECO:0007669"/>
    <property type="project" value="TreeGrafter"/>
</dbReference>
<dbReference type="PANTHER" id="PTHR10996:SF257">
    <property type="entry name" value="GLYOXYLATE REDUCTASE 1"/>
    <property type="match status" value="1"/>
</dbReference>
<name>A0A1M4VZS8_9THEO</name>
<dbReference type="Gene3D" id="3.40.50.720">
    <property type="entry name" value="NAD(P)-binding Rossmann-like Domain"/>
    <property type="match status" value="2"/>
</dbReference>
<dbReference type="OrthoDB" id="9805416at2"/>
<dbReference type="PROSITE" id="PS00671">
    <property type="entry name" value="D_2_HYDROXYACID_DH_3"/>
    <property type="match status" value="1"/>
</dbReference>
<evidence type="ECO:0000259" key="5">
    <source>
        <dbReference type="Pfam" id="PF02826"/>
    </source>
</evidence>
<dbReference type="PROSITE" id="PS00065">
    <property type="entry name" value="D_2_HYDROXYACID_DH_1"/>
    <property type="match status" value="1"/>
</dbReference>
<evidence type="ECO:0000313" key="6">
    <source>
        <dbReference type="EMBL" id="SHE74488.1"/>
    </source>
</evidence>
<dbReference type="AlphaFoldDB" id="A0A1M4VZS8"/>
<dbReference type="SUPFAM" id="SSF51735">
    <property type="entry name" value="NAD(P)-binding Rossmann-fold domains"/>
    <property type="match status" value="1"/>
</dbReference>
<dbReference type="GO" id="GO:0016618">
    <property type="term" value="F:hydroxypyruvate reductase [NAD(P)H] activity"/>
    <property type="evidence" value="ECO:0007669"/>
    <property type="project" value="TreeGrafter"/>
</dbReference>